<comment type="catalytic activity">
    <reaction evidence="5">
        <text>O-phospho-L-threonyl-[protein] + H2O = L-threonyl-[protein] + phosphate</text>
        <dbReference type="Rhea" id="RHEA:47004"/>
        <dbReference type="Rhea" id="RHEA-COMP:11060"/>
        <dbReference type="Rhea" id="RHEA-COMP:11605"/>
        <dbReference type="ChEBI" id="CHEBI:15377"/>
        <dbReference type="ChEBI" id="CHEBI:30013"/>
        <dbReference type="ChEBI" id="CHEBI:43474"/>
        <dbReference type="ChEBI" id="CHEBI:61977"/>
        <dbReference type="EC" id="3.1.3.16"/>
    </reaction>
</comment>
<evidence type="ECO:0000259" key="6">
    <source>
        <dbReference type="PROSITE" id="PS50054"/>
    </source>
</evidence>
<dbReference type="SMART" id="SM00195">
    <property type="entry name" value="DSPc"/>
    <property type="match status" value="1"/>
</dbReference>
<dbReference type="InterPro" id="IPR016130">
    <property type="entry name" value="Tyr_Pase_AS"/>
</dbReference>
<keyword evidence="3" id="KW-0904">Protein phosphatase</keyword>
<dbReference type="CDD" id="cd14498">
    <property type="entry name" value="DSP"/>
    <property type="match status" value="1"/>
</dbReference>
<comment type="similarity">
    <text evidence="1">Belongs to the protein-tyrosine phosphatase family. Non-receptor class dual specificity subfamily.</text>
</comment>
<dbReference type="InterPro" id="IPR000387">
    <property type="entry name" value="Tyr_Pase_dom"/>
</dbReference>
<dbReference type="Gene3D" id="3.90.190.10">
    <property type="entry name" value="Protein tyrosine phosphatase superfamily"/>
    <property type="match status" value="1"/>
</dbReference>
<keyword evidence="9" id="KW-1185">Reference proteome</keyword>
<feature type="domain" description="Tyrosine-protein phosphatase" evidence="6">
    <location>
        <begin position="35"/>
        <end position="179"/>
    </location>
</feature>
<evidence type="ECO:0008006" key="10">
    <source>
        <dbReference type="Google" id="ProtNLM"/>
    </source>
</evidence>
<evidence type="ECO:0000313" key="9">
    <source>
        <dbReference type="Proteomes" id="UP001497453"/>
    </source>
</evidence>
<evidence type="ECO:0000256" key="2">
    <source>
        <dbReference type="ARBA" id="ARBA00022801"/>
    </source>
</evidence>
<proteinExistence type="inferred from homology"/>
<dbReference type="PROSITE" id="PS00383">
    <property type="entry name" value="TYR_PHOSPHATASE_1"/>
    <property type="match status" value="1"/>
</dbReference>
<evidence type="ECO:0000256" key="1">
    <source>
        <dbReference type="ARBA" id="ARBA00008601"/>
    </source>
</evidence>
<dbReference type="PRINTS" id="PR01908">
    <property type="entry name" value="ADSPHPHTASE"/>
</dbReference>
<organism evidence="8 9">
    <name type="scientific">Somion occarium</name>
    <dbReference type="NCBI Taxonomy" id="3059160"/>
    <lineage>
        <taxon>Eukaryota</taxon>
        <taxon>Fungi</taxon>
        <taxon>Dikarya</taxon>
        <taxon>Basidiomycota</taxon>
        <taxon>Agaricomycotina</taxon>
        <taxon>Agaricomycetes</taxon>
        <taxon>Polyporales</taxon>
        <taxon>Cerrenaceae</taxon>
        <taxon>Somion</taxon>
    </lineage>
</organism>
<evidence type="ECO:0000259" key="7">
    <source>
        <dbReference type="PROSITE" id="PS50056"/>
    </source>
</evidence>
<feature type="domain" description="Tyrosine specific protein phosphatases" evidence="7">
    <location>
        <begin position="104"/>
        <end position="157"/>
    </location>
</feature>
<evidence type="ECO:0000313" key="8">
    <source>
        <dbReference type="EMBL" id="CAL1714188.1"/>
    </source>
</evidence>
<reference evidence="9" key="1">
    <citation type="submission" date="2024-04" db="EMBL/GenBank/DDBJ databases">
        <authorList>
            <person name="Shaw F."/>
            <person name="Minotto A."/>
        </authorList>
    </citation>
    <scope>NUCLEOTIDE SEQUENCE [LARGE SCALE GENOMIC DNA]</scope>
</reference>
<dbReference type="PANTHER" id="PTHR45948">
    <property type="entry name" value="DUAL SPECIFICITY PROTEIN PHOSPHATASE DDB_G0269404-RELATED"/>
    <property type="match status" value="1"/>
</dbReference>
<dbReference type="PROSITE" id="PS50054">
    <property type="entry name" value="TYR_PHOSPHATASE_DUAL"/>
    <property type="match status" value="1"/>
</dbReference>
<evidence type="ECO:0000256" key="5">
    <source>
        <dbReference type="ARBA" id="ARBA00048336"/>
    </source>
</evidence>
<evidence type="ECO:0000256" key="4">
    <source>
        <dbReference type="ARBA" id="ARBA00047761"/>
    </source>
</evidence>
<comment type="catalytic activity">
    <reaction evidence="4">
        <text>O-phospho-L-seryl-[protein] + H2O = L-seryl-[protein] + phosphate</text>
        <dbReference type="Rhea" id="RHEA:20629"/>
        <dbReference type="Rhea" id="RHEA-COMP:9863"/>
        <dbReference type="Rhea" id="RHEA-COMP:11604"/>
        <dbReference type="ChEBI" id="CHEBI:15377"/>
        <dbReference type="ChEBI" id="CHEBI:29999"/>
        <dbReference type="ChEBI" id="CHEBI:43474"/>
        <dbReference type="ChEBI" id="CHEBI:83421"/>
        <dbReference type="EC" id="3.1.3.16"/>
    </reaction>
</comment>
<keyword evidence="2" id="KW-0378">Hydrolase</keyword>
<dbReference type="PANTHER" id="PTHR45948:SF2">
    <property type="entry name" value="DUAL SPECIFICITY PROTEIN PHOSPHATASE"/>
    <property type="match status" value="1"/>
</dbReference>
<name>A0ABP1E475_9APHY</name>
<dbReference type="Proteomes" id="UP001497453">
    <property type="component" value="Chromosome 8"/>
</dbReference>
<sequence>MRIQTCLNADMVAFSSPTWQAHILPKATRMAASRAVSLILPRLYLSSLFSARDESQLRSLGITHVISVLEQTPKFPRKLGLKTLHIPLADTSDANILDHLDTTTDFIKTALAENEENKVLVHCLMGISRSATVVCAYLIATTSMPPNEAMGFVVSKRAVICPNLGFRQQLDTYAARYGIEDQRFKDEAKRKSAHVSVAERIRRFRALALGGCTSSSSVVEELEDDKGSADSLKGNIA</sequence>
<accession>A0ABP1E475</accession>
<evidence type="ECO:0000256" key="3">
    <source>
        <dbReference type="ARBA" id="ARBA00022912"/>
    </source>
</evidence>
<dbReference type="PROSITE" id="PS50056">
    <property type="entry name" value="TYR_PHOSPHATASE_2"/>
    <property type="match status" value="1"/>
</dbReference>
<gene>
    <name evidence="8" type="ORF">GFSPODELE1_LOCUS9651</name>
</gene>
<dbReference type="EMBL" id="OZ037951">
    <property type="protein sequence ID" value="CAL1714188.1"/>
    <property type="molecule type" value="Genomic_DNA"/>
</dbReference>
<protein>
    <recommendedName>
        <fullName evidence="10">Protein-tyrosine-phosphatase</fullName>
    </recommendedName>
</protein>
<dbReference type="InterPro" id="IPR029021">
    <property type="entry name" value="Prot-tyrosine_phosphatase-like"/>
</dbReference>
<dbReference type="InterPro" id="IPR000340">
    <property type="entry name" value="Dual-sp_phosphatase_cat-dom"/>
</dbReference>
<dbReference type="InterPro" id="IPR020422">
    <property type="entry name" value="TYR_PHOSPHATASE_DUAL_dom"/>
</dbReference>
<dbReference type="Pfam" id="PF00782">
    <property type="entry name" value="DSPc"/>
    <property type="match status" value="1"/>
</dbReference>
<dbReference type="SUPFAM" id="SSF52799">
    <property type="entry name" value="(Phosphotyrosine protein) phosphatases II"/>
    <property type="match status" value="1"/>
</dbReference>